<dbReference type="Pfam" id="PF00072">
    <property type="entry name" value="Response_reg"/>
    <property type="match status" value="2"/>
</dbReference>
<dbReference type="InterPro" id="IPR001633">
    <property type="entry name" value="EAL_dom"/>
</dbReference>
<feature type="domain" description="EAL" evidence="4">
    <location>
        <begin position="553"/>
        <end position="804"/>
    </location>
</feature>
<feature type="domain" description="GGDEF" evidence="5">
    <location>
        <begin position="409"/>
        <end position="546"/>
    </location>
</feature>
<feature type="domain" description="Response regulatory" evidence="3">
    <location>
        <begin position="251"/>
        <end position="367"/>
    </location>
</feature>
<evidence type="ECO:0000256" key="2">
    <source>
        <dbReference type="PROSITE-ProRule" id="PRU00169"/>
    </source>
</evidence>
<dbReference type="PANTHER" id="PTHR44591:SF3">
    <property type="entry name" value="RESPONSE REGULATORY DOMAIN-CONTAINING PROTEIN"/>
    <property type="match status" value="1"/>
</dbReference>
<evidence type="ECO:0000256" key="1">
    <source>
        <dbReference type="ARBA" id="ARBA00022553"/>
    </source>
</evidence>
<gene>
    <name evidence="6" type="ORF">Q9312_02640</name>
</gene>
<dbReference type="Pfam" id="PF00563">
    <property type="entry name" value="EAL"/>
    <property type="match status" value="1"/>
</dbReference>
<dbReference type="PROSITE" id="PS50887">
    <property type="entry name" value="GGDEF"/>
    <property type="match status" value="1"/>
</dbReference>
<dbReference type="InterPro" id="IPR035919">
    <property type="entry name" value="EAL_sf"/>
</dbReference>
<evidence type="ECO:0000259" key="3">
    <source>
        <dbReference type="PROSITE" id="PS50110"/>
    </source>
</evidence>
<dbReference type="SUPFAM" id="SSF141868">
    <property type="entry name" value="EAL domain-like"/>
    <property type="match status" value="1"/>
</dbReference>
<dbReference type="EMBL" id="CP133548">
    <property type="protein sequence ID" value="WMS87833.1"/>
    <property type="molecule type" value="Genomic_DNA"/>
</dbReference>
<dbReference type="SMART" id="SM00052">
    <property type="entry name" value="EAL"/>
    <property type="match status" value="1"/>
</dbReference>
<dbReference type="AlphaFoldDB" id="A0AA51X751"/>
<feature type="modified residue" description="4-aspartylphosphate" evidence="2">
    <location>
        <position position="174"/>
    </location>
</feature>
<dbReference type="CDD" id="cd00156">
    <property type="entry name" value="REC"/>
    <property type="match status" value="2"/>
</dbReference>
<evidence type="ECO:0000313" key="6">
    <source>
        <dbReference type="EMBL" id="WMS87833.1"/>
    </source>
</evidence>
<dbReference type="KEGG" id="plei:Q9312_02640"/>
<keyword evidence="7" id="KW-1185">Reference proteome</keyword>
<sequence length="804" mass="91121">MVATAVELQKLKQDFDSKLPSYLDKIHDVWSQIRLVEWNRKLAESLLYYCHKLAGSSAIYGHNEISERLKQIELALGDLLEKDQKNSQAYEVIETNLRNIRINPLDIERELSNTFASKSSNIEHSIIIIDDDQDTGEYLKNLISNIGHNPYFYETIEEAVANLREVKPSLILLDINFPEGQVAGIKAISSIRDVLGYRVPIVMISSRKDMAVRLASMTSGSDGFLTKPVKVSELESIINEKSMATRLEGKRVLIVDDDKSTGLFYRAILKRYQIDTEIVTDPMKTIAKINDYKPHLILMDNVMPGCRGTELAEIIKQDPELFHIPIIFITADNDFELPSKILSLGAKGFLLKPIKEKSFINTVEKALLVQQHVITKFKSNPTLKQRNIYSSQYQFFGDVESSISNSIASVFGLLLLRITNYGNLREKYGLASSTLLLDKFVDTSLPREMVNVKICKFGESDVLILLERPNLEEIESEVNVIAQHLNDVLEHQSEDGKLLFDEINMTLALTTSSNKDNSIEAILSKCQELSKQAKVGGLVSVDLSNTIGSPSKVRSINVNVSDLIQKKAFALSYQPIISIEDSSNIYIDTYTRLINSEFDVFAPSEFFNHFSKKEHWVSLDRFVIEKSVDKLKSINTLPDKEIFLIVRLSKQCILNKDNILWLSNIIQNNRVRSQKTLVVSLQEGEFNEHREGYLYFVEKLRLLGCQISLQGYGETSQSIAIRNELKPDLIKVDSKVLKQHKDSKALVAELVQYSSSRSINVIATKIESADRLSSLYQQGIMYFQGNFIEEASMNIDINTKISLF</sequence>
<dbReference type="SUPFAM" id="SSF52172">
    <property type="entry name" value="CheY-like"/>
    <property type="match status" value="2"/>
</dbReference>
<reference evidence="6 7" key="1">
    <citation type="submission" date="2023-08" db="EMBL/GenBank/DDBJ databases">
        <title>Pleionea litopenaei sp. nov., isolated from stomach of juvenile Litopenaeus vannamei.</title>
        <authorList>
            <person name="Rho A.M."/>
            <person name="Hwang C.Y."/>
        </authorList>
    </citation>
    <scope>NUCLEOTIDE SEQUENCE [LARGE SCALE GENOMIC DNA]</scope>
    <source>
        <strain evidence="6 7">HL-JVS1</strain>
    </source>
</reference>
<dbReference type="RefSeq" id="WP_309202991.1">
    <property type="nucleotide sequence ID" value="NZ_CP133548.1"/>
</dbReference>
<dbReference type="InterPro" id="IPR036641">
    <property type="entry name" value="HPT_dom_sf"/>
</dbReference>
<dbReference type="Gene3D" id="3.40.50.2300">
    <property type="match status" value="2"/>
</dbReference>
<dbReference type="InterPro" id="IPR001789">
    <property type="entry name" value="Sig_transdc_resp-reg_receiver"/>
</dbReference>
<dbReference type="InterPro" id="IPR050595">
    <property type="entry name" value="Bact_response_regulator"/>
</dbReference>
<dbReference type="Gene3D" id="3.20.20.450">
    <property type="entry name" value="EAL domain"/>
    <property type="match status" value="1"/>
</dbReference>
<proteinExistence type="predicted"/>
<dbReference type="SUPFAM" id="SSF47226">
    <property type="entry name" value="Histidine-containing phosphotransfer domain, HPT domain"/>
    <property type="match status" value="1"/>
</dbReference>
<dbReference type="InterPro" id="IPR011006">
    <property type="entry name" value="CheY-like_superfamily"/>
</dbReference>
<organism evidence="6 7">
    <name type="scientific">Pleionea litopenaei</name>
    <dbReference type="NCBI Taxonomy" id="3070815"/>
    <lineage>
        <taxon>Bacteria</taxon>
        <taxon>Pseudomonadati</taxon>
        <taxon>Pseudomonadota</taxon>
        <taxon>Gammaproteobacteria</taxon>
        <taxon>Oceanospirillales</taxon>
        <taxon>Pleioneaceae</taxon>
        <taxon>Pleionea</taxon>
    </lineage>
</organism>
<dbReference type="CDD" id="cd01948">
    <property type="entry name" value="EAL"/>
    <property type="match status" value="1"/>
</dbReference>
<feature type="modified residue" description="4-aspartylphosphate" evidence="2">
    <location>
        <position position="300"/>
    </location>
</feature>
<accession>A0AA51X751</accession>
<feature type="domain" description="Response regulatory" evidence="3">
    <location>
        <begin position="125"/>
        <end position="242"/>
    </location>
</feature>
<evidence type="ECO:0000259" key="4">
    <source>
        <dbReference type="PROSITE" id="PS50883"/>
    </source>
</evidence>
<protein>
    <submittedName>
        <fullName evidence="6">Response regulator</fullName>
    </submittedName>
</protein>
<dbReference type="PROSITE" id="PS50110">
    <property type="entry name" value="RESPONSE_REGULATORY"/>
    <property type="match status" value="2"/>
</dbReference>
<name>A0AA51X751_9GAMM</name>
<evidence type="ECO:0000259" key="5">
    <source>
        <dbReference type="PROSITE" id="PS50887"/>
    </source>
</evidence>
<dbReference type="PROSITE" id="PS50883">
    <property type="entry name" value="EAL"/>
    <property type="match status" value="1"/>
</dbReference>
<dbReference type="SMART" id="SM00448">
    <property type="entry name" value="REC"/>
    <property type="match status" value="2"/>
</dbReference>
<keyword evidence="1 2" id="KW-0597">Phosphoprotein</keyword>
<dbReference type="Proteomes" id="UP001239782">
    <property type="component" value="Chromosome"/>
</dbReference>
<dbReference type="PANTHER" id="PTHR44591">
    <property type="entry name" value="STRESS RESPONSE REGULATOR PROTEIN 1"/>
    <property type="match status" value="1"/>
</dbReference>
<dbReference type="InterPro" id="IPR000160">
    <property type="entry name" value="GGDEF_dom"/>
</dbReference>
<evidence type="ECO:0000313" key="7">
    <source>
        <dbReference type="Proteomes" id="UP001239782"/>
    </source>
</evidence>
<dbReference type="GO" id="GO:0000160">
    <property type="term" value="P:phosphorelay signal transduction system"/>
    <property type="evidence" value="ECO:0007669"/>
    <property type="project" value="InterPro"/>
</dbReference>